<comment type="caution">
    <text evidence="2">The sequence shown here is derived from an EMBL/GenBank/DDBJ whole genome shotgun (WGS) entry which is preliminary data.</text>
</comment>
<feature type="region of interest" description="Disordered" evidence="1">
    <location>
        <begin position="1"/>
        <end position="26"/>
    </location>
</feature>
<gene>
    <name evidence="2" type="ORF">K1X13_17400</name>
</gene>
<dbReference type="RefSeq" id="WP_221026408.1">
    <property type="nucleotide sequence ID" value="NZ_JAIEZQ010000003.1"/>
</dbReference>
<feature type="region of interest" description="Disordered" evidence="1">
    <location>
        <begin position="167"/>
        <end position="187"/>
    </location>
</feature>
<feature type="compositionally biased region" description="Pro residues" evidence="1">
    <location>
        <begin position="177"/>
        <end position="187"/>
    </location>
</feature>
<name>A0ABS7RRC3_9ACTN</name>
<reference evidence="2 3" key="1">
    <citation type="submission" date="2021-08" db="EMBL/GenBank/DDBJ databases">
        <title>Nocardioides bacterium WL0053 sp. nov., isolated from the sediment.</title>
        <authorList>
            <person name="Wang L."/>
            <person name="Zhang D."/>
            <person name="Zhang A."/>
        </authorList>
    </citation>
    <scope>NUCLEOTIDE SEQUENCE [LARGE SCALE GENOMIC DNA]</scope>
    <source>
        <strain evidence="2 3">WL0053</strain>
    </source>
</reference>
<evidence type="ECO:0000256" key="1">
    <source>
        <dbReference type="SAM" id="MobiDB-lite"/>
    </source>
</evidence>
<dbReference type="Pfam" id="PF19457">
    <property type="entry name" value="DUF5994"/>
    <property type="match status" value="1"/>
</dbReference>
<evidence type="ECO:0000313" key="3">
    <source>
        <dbReference type="Proteomes" id="UP000754710"/>
    </source>
</evidence>
<proteinExistence type="predicted"/>
<dbReference type="InterPro" id="IPR046036">
    <property type="entry name" value="DUF5994"/>
</dbReference>
<dbReference type="Proteomes" id="UP000754710">
    <property type="component" value="Unassembled WGS sequence"/>
</dbReference>
<keyword evidence="3" id="KW-1185">Reference proteome</keyword>
<sequence>MTTSIGSPTRAELSETPTTTGPATAPAPLRLVLSTHPGHGSLDGAWWPRSRNLATELADLVDHFPTSAGRVIRAVYSPPDWLPVSRRVDIARGYIKVGFFPHDDTHVLALRLSTGEVLRLLVVPPATPADEALAVMKLASSPTTLSATTLLGSVHRNYGEEPVEHWNDDGGSWWDPHPTPPSQRPPR</sequence>
<accession>A0ABS7RRC3</accession>
<feature type="compositionally biased region" description="Low complexity" evidence="1">
    <location>
        <begin position="16"/>
        <end position="26"/>
    </location>
</feature>
<protein>
    <submittedName>
        <fullName evidence="2">DUF5994 family protein</fullName>
    </submittedName>
</protein>
<dbReference type="EMBL" id="JAIEZQ010000003">
    <property type="protein sequence ID" value="MBY9076613.1"/>
    <property type="molecule type" value="Genomic_DNA"/>
</dbReference>
<evidence type="ECO:0000313" key="2">
    <source>
        <dbReference type="EMBL" id="MBY9076613.1"/>
    </source>
</evidence>
<organism evidence="2 3">
    <name type="scientific">Nocardioides jiangsuensis</name>
    <dbReference type="NCBI Taxonomy" id="2866161"/>
    <lineage>
        <taxon>Bacteria</taxon>
        <taxon>Bacillati</taxon>
        <taxon>Actinomycetota</taxon>
        <taxon>Actinomycetes</taxon>
        <taxon>Propionibacteriales</taxon>
        <taxon>Nocardioidaceae</taxon>
        <taxon>Nocardioides</taxon>
    </lineage>
</organism>